<evidence type="ECO:0000313" key="2">
    <source>
        <dbReference type="EMBL" id="EFJ25460.1"/>
    </source>
</evidence>
<keyword evidence="3" id="KW-1185">Reference proteome</keyword>
<dbReference type="KEGG" id="smo:SELMODRAFT_413527"/>
<dbReference type="Gramene" id="EFJ25460">
    <property type="protein sequence ID" value="EFJ25460"/>
    <property type="gene ID" value="SELMODRAFT_413527"/>
</dbReference>
<protein>
    <submittedName>
        <fullName evidence="2">Uncharacterized protein</fullName>
    </submittedName>
</protein>
<name>D8RQJ9_SELML</name>
<evidence type="ECO:0000256" key="1">
    <source>
        <dbReference type="SAM" id="MobiDB-lite"/>
    </source>
</evidence>
<dbReference type="Proteomes" id="UP000001514">
    <property type="component" value="Unassembled WGS sequence"/>
</dbReference>
<evidence type="ECO:0000313" key="3">
    <source>
        <dbReference type="Proteomes" id="UP000001514"/>
    </source>
</evidence>
<dbReference type="InParanoid" id="D8RQJ9"/>
<dbReference type="HOGENOM" id="CLU_492954_0_0_1"/>
<dbReference type="AlphaFoldDB" id="D8RQJ9"/>
<organism evidence="3">
    <name type="scientific">Selaginella moellendorffii</name>
    <name type="common">Spikemoss</name>
    <dbReference type="NCBI Taxonomy" id="88036"/>
    <lineage>
        <taxon>Eukaryota</taxon>
        <taxon>Viridiplantae</taxon>
        <taxon>Streptophyta</taxon>
        <taxon>Embryophyta</taxon>
        <taxon>Tracheophyta</taxon>
        <taxon>Lycopodiopsida</taxon>
        <taxon>Selaginellales</taxon>
        <taxon>Selaginellaceae</taxon>
        <taxon>Selaginella</taxon>
    </lineage>
</organism>
<feature type="compositionally biased region" description="Polar residues" evidence="1">
    <location>
        <begin position="282"/>
        <end position="297"/>
    </location>
</feature>
<proteinExistence type="predicted"/>
<sequence>MKLSSTRSRSLHEHWKSFMWQVVILVPLGSSPASLRSTKVYHAGMGLGSVMKQQERDGGDCCDALKWFQVGKFIAESLEPASIEYKAFASYQIAKTLVQLGETEDWKRLPQDLCSQQHCLNGSHGFICMLTLPKEPGILKAAWLLMICTEKEDWRLVKLHAARSHAEENATHAHQNPDRCEDGLYGQSLGGRDVPRRVYRPRNEGNTPGMNSRMVACFRKHSRDAKDQEAWTKYYVGRVGSTDGKVSDELSSPERATTPLLSYFAVCVYEAKTIHTDLRTSYALNSKQPKPPNSSRDMQQKRTYEKRPGMDIVVGPLPEMGCDLLGNQYEKIQEKQWQLHQAPSKAHKLLHGQDFGLLFPYTDSSVLYLPCELHPKSTFHIPLDDHSVHLAIVELDRNVHIPFTRKNSKPFKTPLRKSTPRKVEVASYILLQPMNKLFRQISDERHCIWDGSNIYLVISLVDMFIKYRSMINASTGWLNDIASEVFMRIAAPDALSFVAALVACMNLAMAVTVFGNGNGTSLLSSTSWLRQIHCFIGVPSALSCVVYQFSSNR</sequence>
<reference evidence="2 3" key="1">
    <citation type="journal article" date="2011" name="Science">
        <title>The Selaginella genome identifies genetic changes associated with the evolution of vascular plants.</title>
        <authorList>
            <person name="Banks J.A."/>
            <person name="Nishiyama T."/>
            <person name="Hasebe M."/>
            <person name="Bowman J.L."/>
            <person name="Gribskov M."/>
            <person name="dePamphilis C."/>
            <person name="Albert V.A."/>
            <person name="Aono N."/>
            <person name="Aoyama T."/>
            <person name="Ambrose B.A."/>
            <person name="Ashton N.W."/>
            <person name="Axtell M.J."/>
            <person name="Barker E."/>
            <person name="Barker M.S."/>
            <person name="Bennetzen J.L."/>
            <person name="Bonawitz N.D."/>
            <person name="Chapple C."/>
            <person name="Cheng C."/>
            <person name="Correa L.G."/>
            <person name="Dacre M."/>
            <person name="DeBarry J."/>
            <person name="Dreyer I."/>
            <person name="Elias M."/>
            <person name="Engstrom E.M."/>
            <person name="Estelle M."/>
            <person name="Feng L."/>
            <person name="Finet C."/>
            <person name="Floyd S.K."/>
            <person name="Frommer W.B."/>
            <person name="Fujita T."/>
            <person name="Gramzow L."/>
            <person name="Gutensohn M."/>
            <person name="Harholt J."/>
            <person name="Hattori M."/>
            <person name="Heyl A."/>
            <person name="Hirai T."/>
            <person name="Hiwatashi Y."/>
            <person name="Ishikawa M."/>
            <person name="Iwata M."/>
            <person name="Karol K.G."/>
            <person name="Koehler B."/>
            <person name="Kolukisaoglu U."/>
            <person name="Kubo M."/>
            <person name="Kurata T."/>
            <person name="Lalonde S."/>
            <person name="Li K."/>
            <person name="Li Y."/>
            <person name="Litt A."/>
            <person name="Lyons E."/>
            <person name="Manning G."/>
            <person name="Maruyama T."/>
            <person name="Michael T.P."/>
            <person name="Mikami K."/>
            <person name="Miyazaki S."/>
            <person name="Morinaga S."/>
            <person name="Murata T."/>
            <person name="Mueller-Roeber B."/>
            <person name="Nelson D.R."/>
            <person name="Obara M."/>
            <person name="Oguri Y."/>
            <person name="Olmstead R.G."/>
            <person name="Onodera N."/>
            <person name="Petersen B.L."/>
            <person name="Pils B."/>
            <person name="Prigge M."/>
            <person name="Rensing S.A."/>
            <person name="Riano-Pachon D.M."/>
            <person name="Roberts A.W."/>
            <person name="Sato Y."/>
            <person name="Scheller H.V."/>
            <person name="Schulz B."/>
            <person name="Schulz C."/>
            <person name="Shakirov E.V."/>
            <person name="Shibagaki N."/>
            <person name="Shinohara N."/>
            <person name="Shippen D.E."/>
            <person name="Soerensen I."/>
            <person name="Sotooka R."/>
            <person name="Sugimoto N."/>
            <person name="Sugita M."/>
            <person name="Sumikawa N."/>
            <person name="Tanurdzic M."/>
            <person name="Theissen G."/>
            <person name="Ulvskov P."/>
            <person name="Wakazuki S."/>
            <person name="Weng J.K."/>
            <person name="Willats W.W."/>
            <person name="Wipf D."/>
            <person name="Wolf P.G."/>
            <person name="Yang L."/>
            <person name="Zimmer A.D."/>
            <person name="Zhu Q."/>
            <person name="Mitros T."/>
            <person name="Hellsten U."/>
            <person name="Loque D."/>
            <person name="Otillar R."/>
            <person name="Salamov A."/>
            <person name="Schmutz J."/>
            <person name="Shapiro H."/>
            <person name="Lindquist E."/>
            <person name="Lucas S."/>
            <person name="Rokhsar D."/>
            <person name="Grigoriev I.V."/>
        </authorList>
    </citation>
    <scope>NUCLEOTIDE SEQUENCE [LARGE SCALE GENOMIC DNA]</scope>
</reference>
<accession>D8RQJ9</accession>
<dbReference type="EMBL" id="GL377586">
    <property type="protein sequence ID" value="EFJ25460.1"/>
    <property type="molecule type" value="Genomic_DNA"/>
</dbReference>
<feature type="region of interest" description="Disordered" evidence="1">
    <location>
        <begin position="282"/>
        <end position="306"/>
    </location>
</feature>
<gene>
    <name evidence="2" type="ORF">SELMODRAFT_413527</name>
</gene>